<keyword evidence="9" id="KW-0479">Metal-binding</keyword>
<dbReference type="Gene3D" id="3.90.230.10">
    <property type="entry name" value="Creatinase/methionine aminopeptidase superfamily"/>
    <property type="match status" value="1"/>
</dbReference>
<keyword evidence="11" id="KW-0464">Manganese</keyword>
<evidence type="ECO:0000256" key="12">
    <source>
        <dbReference type="SAM" id="MobiDB-lite"/>
    </source>
</evidence>
<evidence type="ECO:0000256" key="3">
    <source>
        <dbReference type="ARBA" id="ARBA00004496"/>
    </source>
</evidence>
<evidence type="ECO:0000256" key="2">
    <source>
        <dbReference type="ARBA" id="ARBA00001936"/>
    </source>
</evidence>
<evidence type="ECO:0000256" key="6">
    <source>
        <dbReference type="ARBA" id="ARBA00022438"/>
    </source>
</evidence>
<dbReference type="PANTHER" id="PTHR43763">
    <property type="entry name" value="XAA-PRO AMINOPEPTIDASE 1"/>
    <property type="match status" value="1"/>
</dbReference>
<dbReference type="Pfam" id="PF16189">
    <property type="entry name" value="Creatinase_N_2"/>
    <property type="match status" value="1"/>
</dbReference>
<evidence type="ECO:0000313" key="18">
    <source>
        <dbReference type="Proteomes" id="UP000478008"/>
    </source>
</evidence>
<organism evidence="17 18">
    <name type="scientific">Dekkera bruxellensis</name>
    <name type="common">Brettanomyces custersii</name>
    <dbReference type="NCBI Taxonomy" id="5007"/>
    <lineage>
        <taxon>Eukaryota</taxon>
        <taxon>Fungi</taxon>
        <taxon>Dikarya</taxon>
        <taxon>Ascomycota</taxon>
        <taxon>Saccharomycotina</taxon>
        <taxon>Pichiomycetes</taxon>
        <taxon>Pichiales</taxon>
        <taxon>Pichiaceae</taxon>
        <taxon>Brettanomyces</taxon>
    </lineage>
</organism>
<feature type="region of interest" description="Disordered" evidence="12">
    <location>
        <begin position="85"/>
        <end position="167"/>
    </location>
</feature>
<feature type="compositionally biased region" description="Polar residues" evidence="12">
    <location>
        <begin position="156"/>
        <end position="167"/>
    </location>
</feature>
<dbReference type="CDD" id="cd01085">
    <property type="entry name" value="APP"/>
    <property type="match status" value="1"/>
</dbReference>
<dbReference type="PANTHER" id="PTHR43763:SF6">
    <property type="entry name" value="XAA-PRO AMINOPEPTIDASE 1"/>
    <property type="match status" value="1"/>
</dbReference>
<evidence type="ECO:0000256" key="7">
    <source>
        <dbReference type="ARBA" id="ARBA00022490"/>
    </source>
</evidence>
<dbReference type="GO" id="GO:0070006">
    <property type="term" value="F:metalloaminopeptidase activity"/>
    <property type="evidence" value="ECO:0007669"/>
    <property type="project" value="InterPro"/>
</dbReference>
<evidence type="ECO:0000313" key="19">
    <source>
        <dbReference type="Proteomes" id="UP000568158"/>
    </source>
</evidence>
<feature type="compositionally biased region" description="Low complexity" evidence="12">
    <location>
        <begin position="96"/>
        <end position="115"/>
    </location>
</feature>
<evidence type="ECO:0000256" key="11">
    <source>
        <dbReference type="ARBA" id="ARBA00023211"/>
    </source>
</evidence>
<dbReference type="Proteomes" id="UP000478008">
    <property type="component" value="Unassembled WGS sequence"/>
</dbReference>
<keyword evidence="8" id="KW-0645">Protease</keyword>
<name>A0A7D9H0X5_DEKBR</name>
<accession>A0A7D9H0X5</accession>
<dbReference type="Proteomes" id="UP000568158">
    <property type="component" value="Unassembled WGS sequence"/>
</dbReference>
<dbReference type="GO" id="GO:0005737">
    <property type="term" value="C:cytoplasm"/>
    <property type="evidence" value="ECO:0007669"/>
    <property type="project" value="UniProtKB-SubCell"/>
</dbReference>
<reference evidence="16 19" key="2">
    <citation type="journal article" date="2020" name="Appl. Microbiol. Biotechnol.">
        <title>Targeted gene deletion in Brettanomyces bruxellensis with an expression-free CRISPR-Cas9 system.</title>
        <authorList>
            <person name="Varela C."/>
            <person name="Bartel C."/>
            <person name="Onetto C."/>
            <person name="Borneman A."/>
        </authorList>
    </citation>
    <scope>NUCLEOTIDE SEQUENCE [LARGE SCALE GENOMIC DNA]</scope>
    <source>
        <strain evidence="16 19">AWRI1613</strain>
    </source>
</reference>
<evidence type="ECO:0000256" key="9">
    <source>
        <dbReference type="ARBA" id="ARBA00022723"/>
    </source>
</evidence>
<evidence type="ECO:0000256" key="5">
    <source>
        <dbReference type="ARBA" id="ARBA00012574"/>
    </source>
</evidence>
<keyword evidence="10" id="KW-0378">Hydrolase</keyword>
<feature type="compositionally biased region" description="Polar residues" evidence="12">
    <location>
        <begin position="85"/>
        <end position="95"/>
    </location>
</feature>
<evidence type="ECO:0000256" key="8">
    <source>
        <dbReference type="ARBA" id="ARBA00022670"/>
    </source>
</evidence>
<feature type="compositionally biased region" description="Polar residues" evidence="12">
    <location>
        <begin position="138"/>
        <end position="148"/>
    </location>
</feature>
<evidence type="ECO:0000259" key="15">
    <source>
        <dbReference type="Pfam" id="PF16188"/>
    </source>
</evidence>
<dbReference type="GO" id="GO:0006508">
    <property type="term" value="P:proteolysis"/>
    <property type="evidence" value="ECO:0007669"/>
    <property type="project" value="UniProtKB-KW"/>
</dbReference>
<dbReference type="AlphaFoldDB" id="A0A7D9H0X5"/>
<dbReference type="Pfam" id="PF01321">
    <property type="entry name" value="Creatinase_N"/>
    <property type="match status" value="1"/>
</dbReference>
<dbReference type="InterPro" id="IPR029149">
    <property type="entry name" value="Creatin/AminoP/Spt16_N"/>
</dbReference>
<dbReference type="Pfam" id="PF16188">
    <property type="entry name" value="Peptidase_M24_C"/>
    <property type="match status" value="1"/>
</dbReference>
<dbReference type="InterPro" id="IPR050422">
    <property type="entry name" value="X-Pro_aminopeptidase_P"/>
</dbReference>
<evidence type="ECO:0000313" key="17">
    <source>
        <dbReference type="EMBL" id="VUG18902.1"/>
    </source>
</evidence>
<evidence type="ECO:0000313" key="16">
    <source>
        <dbReference type="EMBL" id="KAF6008856.1"/>
    </source>
</evidence>
<reference evidence="17 18" key="1">
    <citation type="submission" date="2019-07" db="EMBL/GenBank/DDBJ databases">
        <authorList>
            <person name="Friedrich A."/>
            <person name="Schacherer J."/>
        </authorList>
    </citation>
    <scope>NUCLEOTIDE SEQUENCE [LARGE SCALE GENOMIC DNA]</scope>
</reference>
<evidence type="ECO:0000256" key="4">
    <source>
        <dbReference type="ARBA" id="ARBA00008766"/>
    </source>
</evidence>
<dbReference type="GO" id="GO:0046872">
    <property type="term" value="F:metal ion binding"/>
    <property type="evidence" value="ECO:0007669"/>
    <property type="project" value="UniProtKB-KW"/>
</dbReference>
<feature type="domain" description="Peptidase M24" evidence="13">
    <location>
        <begin position="516"/>
        <end position="729"/>
    </location>
</feature>
<dbReference type="EMBL" id="JABCYN010000034">
    <property type="protein sequence ID" value="KAF6008856.1"/>
    <property type="molecule type" value="Genomic_DNA"/>
</dbReference>
<dbReference type="SMR" id="A0A7D9H0X5"/>
<dbReference type="EC" id="3.4.11.9" evidence="5"/>
<evidence type="ECO:0000259" key="14">
    <source>
        <dbReference type="Pfam" id="PF01321"/>
    </source>
</evidence>
<dbReference type="FunFam" id="3.40.350.10:FF:000015">
    <property type="entry name" value="Xaa-Pro aminopeptidase app-1"/>
    <property type="match status" value="1"/>
</dbReference>
<proteinExistence type="inferred from homology"/>
<dbReference type="Gene3D" id="3.40.350.10">
    <property type="entry name" value="Creatinase/prolidase N-terminal domain"/>
    <property type="match status" value="2"/>
</dbReference>
<evidence type="ECO:0000259" key="13">
    <source>
        <dbReference type="Pfam" id="PF00557"/>
    </source>
</evidence>
<dbReference type="EMBL" id="CABFWN010000004">
    <property type="protein sequence ID" value="VUG18902.1"/>
    <property type="molecule type" value="Genomic_DNA"/>
</dbReference>
<evidence type="ECO:0000256" key="10">
    <source>
        <dbReference type="ARBA" id="ARBA00022801"/>
    </source>
</evidence>
<comment type="cofactor">
    <cofactor evidence="2">
        <name>Mn(2+)</name>
        <dbReference type="ChEBI" id="CHEBI:29035"/>
    </cofactor>
</comment>
<comment type="catalytic activity">
    <reaction evidence="1">
        <text>Release of any N-terminal amino acid, including proline, that is linked to proline, even from a dipeptide or tripeptide.</text>
        <dbReference type="EC" id="3.4.11.9"/>
    </reaction>
</comment>
<comment type="similarity">
    <text evidence="4">Belongs to the peptidase M24B family.</text>
</comment>
<dbReference type="InterPro" id="IPR033740">
    <property type="entry name" value="Pept_M24B"/>
</dbReference>
<dbReference type="Pfam" id="PF00557">
    <property type="entry name" value="Peptidase_M24"/>
    <property type="match status" value="1"/>
</dbReference>
<evidence type="ECO:0000256" key="1">
    <source>
        <dbReference type="ARBA" id="ARBA00001424"/>
    </source>
</evidence>
<dbReference type="SUPFAM" id="SSF55920">
    <property type="entry name" value="Creatinase/aminopeptidase"/>
    <property type="match status" value="1"/>
</dbReference>
<dbReference type="InterPro" id="IPR032416">
    <property type="entry name" value="Peptidase_M24_C"/>
</dbReference>
<sequence>MSHKVNNKPSMFSLISSNGTPGATTIRQANAGHRYVSRTVSRPGYYSPGLLSRPNRRSSVYLRRMTINRNEARAMKGYFSECASMSTSENGSMHESSPLGQSQASPAPAAAPDPSKISLTGCPEETSREVTPFGRDPAQNSPLGSPSRNPHLRNPFSPSRNVENSEVNTSLRLQRLREEMAHNDLCAYVIPSEDAHQSEYTSPVDQRRAFISGFSGSAGVAVVTRDLSCMNDVPEGSCALSTDGRYFTQASHELDYNWRLLRQGVKDEPTWQEWVITDAIQQSLDTGKVAKIGFDPKLVTYGEIQGIKKLCGELVESRRASTGKKIDVEVVAVRENLVDAIWNDFEIKPEREFKPVLQLPPKYSGEPTNCKINRMREKYFLKYGCNMLILNALDEICYLLNMRGDDIEYNPLFYSYLIVRENSISLYTEKPERFKKYQDYLEMTNCELKGYDDIWVDIRKASGELFEHHQRILITKAASWRMVNCILAKNFVVAPNSPVQEMKEVKNMTELSGQRRSQIKDGFALIRYFSWLEKKLTKDHEFINEYEAGLQLLEYRKQLENFRGLSFETISSTGSNGAIIHYAPKKDDCAIINPNKLYLCDSGSQFLEGTTDTTRTLHFGTPTEEERVNYTLVLKGQIALAELKFPEGLTGFQIDCIARQFLWQHGLDYAHGTGHGVDSYGPVHSMGVGIGFRPYCNDNVVRAGHLISDEPGYYKPDAYGIRLENMVICQYDPEQQSTFNGKRFLRFETVTRVPYCRRLIKVSMLTENEKVWINKFHKEIWDLYHSKFSKRCWEYEWLKRETSPL</sequence>
<feature type="domain" description="Peptidase M24 C-terminal" evidence="15">
    <location>
        <begin position="744"/>
        <end position="805"/>
    </location>
</feature>
<feature type="domain" description="Creatinase N-terminal" evidence="14">
    <location>
        <begin position="172"/>
        <end position="315"/>
    </location>
</feature>
<gene>
    <name evidence="17" type="primary">FRA1</name>
    <name evidence="17" type="ORF">DEBR0S4_05314G</name>
    <name evidence="16" type="ORF">HII12_004085</name>
</gene>
<dbReference type="InterPro" id="IPR000587">
    <property type="entry name" value="Creatinase_N"/>
</dbReference>
<dbReference type="SUPFAM" id="SSF53092">
    <property type="entry name" value="Creatinase/prolidase N-terminal domain"/>
    <property type="match status" value="1"/>
</dbReference>
<dbReference type="InterPro" id="IPR000994">
    <property type="entry name" value="Pept_M24"/>
</dbReference>
<dbReference type="FunFam" id="3.90.230.10:FF:000007">
    <property type="entry name" value="Xaa-Pro aminopeptidase P"/>
    <property type="match status" value="1"/>
</dbReference>
<dbReference type="InterPro" id="IPR036005">
    <property type="entry name" value="Creatinase/aminopeptidase-like"/>
</dbReference>
<keyword evidence="6" id="KW-0031">Aminopeptidase</keyword>
<keyword evidence="18" id="KW-1185">Reference proteome</keyword>
<comment type="subcellular location">
    <subcellularLocation>
        <location evidence="3">Cytoplasm</location>
    </subcellularLocation>
</comment>
<keyword evidence="7" id="KW-0963">Cytoplasm</keyword>
<protein>
    <recommendedName>
        <fullName evidence="5">Xaa-Pro aminopeptidase</fullName>
        <ecNumber evidence="5">3.4.11.9</ecNumber>
    </recommendedName>
</protein>